<evidence type="ECO:0000313" key="3">
    <source>
        <dbReference type="EMBL" id="MFC4754931.1"/>
    </source>
</evidence>
<feature type="transmembrane region" description="Helical" evidence="1">
    <location>
        <begin position="63"/>
        <end position="81"/>
    </location>
</feature>
<sequence length="170" mass="18326">MSGQSTGGGAAASAADTWEFDHRPTRMRQIVVGLAVVIVIVHVIWAVILVRGDTGVTVGVPDQLAFVVTGFIFAGVLLTLLRIRVRAGAPGVEITGPLRSRLWPWEDVVGLTFPRSSYWPRLELPAYEHVGIWAIQTVDGADGVTAMSRLREVVHAHKPSAADPETVADR</sequence>
<gene>
    <name evidence="3" type="ORF">ACFO7U_09060</name>
</gene>
<evidence type="ECO:0000313" key="4">
    <source>
        <dbReference type="Proteomes" id="UP001595836"/>
    </source>
</evidence>
<dbReference type="InterPro" id="IPR019692">
    <property type="entry name" value="CFP-6_PH"/>
</dbReference>
<comment type="caution">
    <text evidence="3">The sequence shown here is derived from an EMBL/GenBank/DDBJ whole genome shotgun (WGS) entry which is preliminary data.</text>
</comment>
<keyword evidence="4" id="KW-1185">Reference proteome</keyword>
<keyword evidence="1" id="KW-0812">Transmembrane</keyword>
<keyword evidence="1" id="KW-0472">Membrane</keyword>
<dbReference type="EMBL" id="JBHSHP010000022">
    <property type="protein sequence ID" value="MFC4754931.1"/>
    <property type="molecule type" value="Genomic_DNA"/>
</dbReference>
<protein>
    <submittedName>
        <fullName evidence="3">PH domain-containing protein</fullName>
    </submittedName>
</protein>
<reference evidence="4" key="1">
    <citation type="journal article" date="2019" name="Int. J. Syst. Evol. Microbiol.">
        <title>The Global Catalogue of Microorganisms (GCM) 10K type strain sequencing project: providing services to taxonomists for standard genome sequencing and annotation.</title>
        <authorList>
            <consortium name="The Broad Institute Genomics Platform"/>
            <consortium name="The Broad Institute Genome Sequencing Center for Infectious Disease"/>
            <person name="Wu L."/>
            <person name="Ma J."/>
        </authorList>
    </citation>
    <scope>NUCLEOTIDE SEQUENCE [LARGE SCALE GENOMIC DNA]</scope>
    <source>
        <strain evidence="4">JCM 11882</strain>
    </source>
</reference>
<accession>A0ABV9PPY5</accession>
<feature type="domain" description="Low molecular weight protein antigen 6 PH" evidence="2">
    <location>
        <begin position="82"/>
        <end position="151"/>
    </location>
</feature>
<dbReference type="Pfam" id="PF10756">
    <property type="entry name" value="bPH_6"/>
    <property type="match status" value="1"/>
</dbReference>
<evidence type="ECO:0000256" key="1">
    <source>
        <dbReference type="SAM" id="Phobius"/>
    </source>
</evidence>
<keyword evidence="1" id="KW-1133">Transmembrane helix</keyword>
<name>A0ABV9PPY5_9ACTN</name>
<proteinExistence type="predicted"/>
<organism evidence="3 4">
    <name type="scientific">Dietzia aurantiaca</name>
    <dbReference type="NCBI Taxonomy" id="983873"/>
    <lineage>
        <taxon>Bacteria</taxon>
        <taxon>Bacillati</taxon>
        <taxon>Actinomycetota</taxon>
        <taxon>Actinomycetes</taxon>
        <taxon>Mycobacteriales</taxon>
        <taxon>Dietziaceae</taxon>
        <taxon>Dietzia</taxon>
    </lineage>
</organism>
<dbReference type="Proteomes" id="UP001595836">
    <property type="component" value="Unassembled WGS sequence"/>
</dbReference>
<evidence type="ECO:0000259" key="2">
    <source>
        <dbReference type="Pfam" id="PF10756"/>
    </source>
</evidence>
<feature type="transmembrane region" description="Helical" evidence="1">
    <location>
        <begin position="30"/>
        <end position="51"/>
    </location>
</feature>
<dbReference type="RefSeq" id="WP_344991222.1">
    <property type="nucleotide sequence ID" value="NZ_BAABCD010000015.1"/>
</dbReference>